<comment type="catalytic activity">
    <reaction evidence="14">
        <text>acetyl-CoA + n malonyl-CoA + 2n NADPH + 2n H(+) = a long-chain fatty acid + (n+1) CoA + n CO2 + 2n NADP(+).</text>
        <dbReference type="EC" id="2.3.1.85"/>
    </reaction>
</comment>
<evidence type="ECO:0000256" key="5">
    <source>
        <dbReference type="ARBA" id="ARBA00022679"/>
    </source>
</evidence>
<dbReference type="GO" id="GO:0016787">
    <property type="term" value="F:hydrolase activity"/>
    <property type="evidence" value="ECO:0007669"/>
    <property type="project" value="UniProtKB-KW"/>
</dbReference>
<evidence type="ECO:0000256" key="8">
    <source>
        <dbReference type="ARBA" id="ARBA00022857"/>
    </source>
</evidence>
<keyword evidence="13" id="KW-0511">Multifunctional enzyme</keyword>
<evidence type="ECO:0000256" key="6">
    <source>
        <dbReference type="ARBA" id="ARBA00022801"/>
    </source>
</evidence>
<dbReference type="Gene3D" id="3.40.47.10">
    <property type="match status" value="1"/>
</dbReference>
<reference evidence="16 17" key="1">
    <citation type="journal article" date="2019" name="Sci. Rep.">
        <title>Orb-weaving spider Araneus ventricosus genome elucidates the spidroin gene catalogue.</title>
        <authorList>
            <person name="Kono N."/>
            <person name="Nakamura H."/>
            <person name="Ohtoshi R."/>
            <person name="Moran D.A.P."/>
            <person name="Shinohara A."/>
            <person name="Yoshida Y."/>
            <person name="Fujiwara M."/>
            <person name="Mori M."/>
            <person name="Tomita M."/>
            <person name="Arakawa K."/>
        </authorList>
    </citation>
    <scope>NUCLEOTIDE SEQUENCE [LARGE SCALE GENOMIC DNA]</scope>
</reference>
<dbReference type="AlphaFoldDB" id="A0A4Y2HPM1"/>
<dbReference type="OrthoDB" id="6435015at2759"/>
<dbReference type="EMBL" id="BGPR01002059">
    <property type="protein sequence ID" value="GBM67039.1"/>
    <property type="molecule type" value="Genomic_DNA"/>
</dbReference>
<dbReference type="InterPro" id="IPR014031">
    <property type="entry name" value="Ketoacyl_synth_C"/>
</dbReference>
<keyword evidence="17" id="KW-1185">Reference proteome</keyword>
<evidence type="ECO:0000313" key="17">
    <source>
        <dbReference type="Proteomes" id="UP000499080"/>
    </source>
</evidence>
<feature type="non-terminal residue" evidence="16">
    <location>
        <position position="338"/>
    </location>
</feature>
<dbReference type="PROSITE" id="PS00606">
    <property type="entry name" value="KS3_1"/>
    <property type="match status" value="1"/>
</dbReference>
<evidence type="ECO:0000256" key="11">
    <source>
        <dbReference type="ARBA" id="ARBA00023098"/>
    </source>
</evidence>
<name>A0A4Y2HPM1_ARAVE</name>
<evidence type="ECO:0000313" key="16">
    <source>
        <dbReference type="EMBL" id="GBM67039.1"/>
    </source>
</evidence>
<feature type="domain" description="Ketosynthase family 3 (KS3)" evidence="15">
    <location>
        <begin position="2"/>
        <end position="338"/>
    </location>
</feature>
<dbReference type="Pfam" id="PF00109">
    <property type="entry name" value="ketoacyl-synt"/>
    <property type="match status" value="1"/>
</dbReference>
<keyword evidence="6" id="KW-0378">Hydrolase</keyword>
<accession>A0A4Y2HPM1</accession>
<keyword evidence="10" id="KW-0520">NAD</keyword>
<keyword evidence="5" id="KW-0808">Transferase</keyword>
<keyword evidence="11" id="KW-0443">Lipid metabolism</keyword>
<proteinExistence type="predicted"/>
<protein>
    <recommendedName>
        <fullName evidence="2">Fatty acid synthase</fullName>
        <ecNumber evidence="1">2.3.1.85</ecNumber>
    </recommendedName>
</protein>
<dbReference type="GO" id="GO:0016491">
    <property type="term" value="F:oxidoreductase activity"/>
    <property type="evidence" value="ECO:0007669"/>
    <property type="project" value="UniProtKB-KW"/>
</dbReference>
<dbReference type="PANTHER" id="PTHR43775">
    <property type="entry name" value="FATTY ACID SYNTHASE"/>
    <property type="match status" value="1"/>
</dbReference>
<dbReference type="SUPFAM" id="SSF53901">
    <property type="entry name" value="Thiolase-like"/>
    <property type="match status" value="1"/>
</dbReference>
<dbReference type="EC" id="2.3.1.85" evidence="1"/>
<comment type="caution">
    <text evidence="16">The sequence shown here is derived from an EMBL/GenBank/DDBJ whole genome shotgun (WGS) entry which is preliminary data.</text>
</comment>
<dbReference type="PANTHER" id="PTHR43775:SF7">
    <property type="entry name" value="FATTY ACID SYNTHASE"/>
    <property type="match status" value="1"/>
</dbReference>
<dbReference type="InterPro" id="IPR020841">
    <property type="entry name" value="PKS_Beta-ketoAc_synthase_dom"/>
</dbReference>
<dbReference type="PROSITE" id="PS52004">
    <property type="entry name" value="KS3_2"/>
    <property type="match status" value="1"/>
</dbReference>
<dbReference type="Pfam" id="PF02801">
    <property type="entry name" value="Ketoacyl-synt_C"/>
    <property type="match status" value="1"/>
</dbReference>
<evidence type="ECO:0000256" key="1">
    <source>
        <dbReference type="ARBA" id="ARBA00012873"/>
    </source>
</evidence>
<keyword evidence="8" id="KW-0521">NADP</keyword>
<dbReference type="CDD" id="cd00833">
    <property type="entry name" value="PKS"/>
    <property type="match status" value="1"/>
</dbReference>
<evidence type="ECO:0000256" key="2">
    <source>
        <dbReference type="ARBA" id="ARBA00018769"/>
    </source>
</evidence>
<keyword evidence="12" id="KW-0275">Fatty acid biosynthesis</keyword>
<evidence type="ECO:0000259" key="15">
    <source>
        <dbReference type="PROSITE" id="PS52004"/>
    </source>
</evidence>
<dbReference type="InterPro" id="IPR018201">
    <property type="entry name" value="Ketoacyl_synth_AS"/>
</dbReference>
<dbReference type="GO" id="GO:0004315">
    <property type="term" value="F:3-oxoacyl-[acyl-carrier-protein] synthase activity"/>
    <property type="evidence" value="ECO:0007669"/>
    <property type="project" value="InterPro"/>
</dbReference>
<evidence type="ECO:0000256" key="7">
    <source>
        <dbReference type="ARBA" id="ARBA00022832"/>
    </source>
</evidence>
<keyword evidence="7" id="KW-0276">Fatty acid metabolism</keyword>
<dbReference type="GO" id="GO:0006633">
    <property type="term" value="P:fatty acid biosynthetic process"/>
    <property type="evidence" value="ECO:0007669"/>
    <property type="project" value="UniProtKB-KW"/>
</dbReference>
<evidence type="ECO:0000256" key="4">
    <source>
        <dbReference type="ARBA" id="ARBA00022516"/>
    </source>
</evidence>
<dbReference type="Proteomes" id="UP000499080">
    <property type="component" value="Unassembled WGS sequence"/>
</dbReference>
<evidence type="ECO:0000256" key="14">
    <source>
        <dbReference type="ARBA" id="ARBA00044883"/>
    </source>
</evidence>
<keyword evidence="9" id="KW-0560">Oxidoreductase</keyword>
<evidence type="ECO:0000256" key="9">
    <source>
        <dbReference type="ARBA" id="ARBA00023002"/>
    </source>
</evidence>
<dbReference type="InterPro" id="IPR016039">
    <property type="entry name" value="Thiolase-like"/>
</dbReference>
<dbReference type="SMART" id="SM00825">
    <property type="entry name" value="PKS_KS"/>
    <property type="match status" value="1"/>
</dbReference>
<keyword evidence="3" id="KW-0596">Phosphopantetheine</keyword>
<dbReference type="InterPro" id="IPR050091">
    <property type="entry name" value="PKS_NRPS_Biosynth_Enz"/>
</dbReference>
<evidence type="ECO:0000256" key="3">
    <source>
        <dbReference type="ARBA" id="ARBA00022450"/>
    </source>
</evidence>
<sequence length="338" mass="36725">MASEIVISGISGRFPESDNIAEFSQNLFNKVDLITEDNRRWETGLYGLPRKMGKLKDISKFDSQFFGVHHKQAHVLDPQARILLELTYESIVDAGYDSEELRGKNVGVFLGNGISESDEFFCSDPKKISGFVTTGCYRALFANRISYTFDFKGPSLVIDTACSSGAVALYEAVRAIQSNECEAAIVGAANLCLRPATSLQYGKLNLLSDDGACKSFDAAGNGYGRSEAIVALLLQKSDVARRKYASIVHIKCNTDGFKEQGVSFPSVVMQKQLIKETYDECKLNPLEVSYIEAHGTGTPAGDPVEMSAISEILCPGREEPLLVGSVKSNMGHSEPTSG</sequence>
<gene>
    <name evidence="16" type="primary">FASN_22</name>
    <name evidence="16" type="ORF">AVEN_214370_1</name>
</gene>
<organism evidence="16 17">
    <name type="scientific">Araneus ventricosus</name>
    <name type="common">Orbweaver spider</name>
    <name type="synonym">Epeira ventricosa</name>
    <dbReference type="NCBI Taxonomy" id="182803"/>
    <lineage>
        <taxon>Eukaryota</taxon>
        <taxon>Metazoa</taxon>
        <taxon>Ecdysozoa</taxon>
        <taxon>Arthropoda</taxon>
        <taxon>Chelicerata</taxon>
        <taxon>Arachnida</taxon>
        <taxon>Araneae</taxon>
        <taxon>Araneomorphae</taxon>
        <taxon>Entelegynae</taxon>
        <taxon>Araneoidea</taxon>
        <taxon>Araneidae</taxon>
        <taxon>Araneus</taxon>
    </lineage>
</organism>
<evidence type="ECO:0000256" key="13">
    <source>
        <dbReference type="ARBA" id="ARBA00023268"/>
    </source>
</evidence>
<dbReference type="InterPro" id="IPR014030">
    <property type="entry name" value="Ketoacyl_synth_N"/>
</dbReference>
<dbReference type="GO" id="GO:0004312">
    <property type="term" value="F:fatty acid synthase activity"/>
    <property type="evidence" value="ECO:0007669"/>
    <property type="project" value="UniProtKB-EC"/>
</dbReference>
<evidence type="ECO:0000256" key="12">
    <source>
        <dbReference type="ARBA" id="ARBA00023160"/>
    </source>
</evidence>
<keyword evidence="4" id="KW-0444">Lipid biosynthesis</keyword>
<evidence type="ECO:0000256" key="10">
    <source>
        <dbReference type="ARBA" id="ARBA00023027"/>
    </source>
</evidence>